<dbReference type="EMBL" id="SNYV01000019">
    <property type="protein sequence ID" value="TDQ73400.1"/>
    <property type="molecule type" value="Genomic_DNA"/>
</dbReference>
<organism evidence="2 3">
    <name type="scientific">Sphingobacterium yanglingense</name>
    <dbReference type="NCBI Taxonomy" id="1437280"/>
    <lineage>
        <taxon>Bacteria</taxon>
        <taxon>Pseudomonadati</taxon>
        <taxon>Bacteroidota</taxon>
        <taxon>Sphingobacteriia</taxon>
        <taxon>Sphingobacteriales</taxon>
        <taxon>Sphingobacteriaceae</taxon>
        <taxon>Sphingobacterium</taxon>
    </lineage>
</organism>
<gene>
    <name evidence="2" type="ORF">CLV99_4452</name>
</gene>
<feature type="chain" id="PRO_5020882425" evidence="1">
    <location>
        <begin position="21"/>
        <end position="204"/>
    </location>
</feature>
<comment type="caution">
    <text evidence="2">The sequence shown here is derived from an EMBL/GenBank/DDBJ whole genome shotgun (WGS) entry which is preliminary data.</text>
</comment>
<feature type="signal peptide" evidence="1">
    <location>
        <begin position="1"/>
        <end position="20"/>
    </location>
</feature>
<protein>
    <submittedName>
        <fullName evidence="2">Uncharacterized protein</fullName>
    </submittedName>
</protein>
<dbReference type="RefSeq" id="WP_133586584.1">
    <property type="nucleotide sequence ID" value="NZ_SNYV01000019.1"/>
</dbReference>
<name>A0A4R6WE57_9SPHI</name>
<accession>A0A4R6WE57</accession>
<evidence type="ECO:0000256" key="1">
    <source>
        <dbReference type="SAM" id="SignalP"/>
    </source>
</evidence>
<evidence type="ECO:0000313" key="3">
    <source>
        <dbReference type="Proteomes" id="UP000295292"/>
    </source>
</evidence>
<dbReference type="Proteomes" id="UP000295292">
    <property type="component" value="Unassembled WGS sequence"/>
</dbReference>
<evidence type="ECO:0000313" key="2">
    <source>
        <dbReference type="EMBL" id="TDQ73400.1"/>
    </source>
</evidence>
<dbReference type="OrthoDB" id="710106at2"/>
<reference evidence="2 3" key="1">
    <citation type="submission" date="2019-03" db="EMBL/GenBank/DDBJ databases">
        <title>Genomic Encyclopedia of Archaeal and Bacterial Type Strains, Phase II (KMG-II): from individual species to whole genera.</title>
        <authorList>
            <person name="Goeker M."/>
        </authorList>
    </citation>
    <scope>NUCLEOTIDE SEQUENCE [LARGE SCALE GENOMIC DNA]</scope>
    <source>
        <strain evidence="2 3">DSM 28353</strain>
    </source>
</reference>
<keyword evidence="1" id="KW-0732">Signal</keyword>
<dbReference type="AlphaFoldDB" id="A0A4R6WE57"/>
<sequence>MKKVVLALAVVFATVVGANAQEASKSAKVKVNVVLNPFQSIEIGTPGSTNPGAGYGDEVTLTYNTVNDYKNGVSQLVNKQLKVSSVGSGYRVSAALGFNGGSTGAFKKIQGGGSETVDASQLLEVAIGKTGTLNGLTAGKQASANMDFGPMGTTSIGESSVLDEFLDVKYFGKKLDGTAVSALFGNQKTQVKYSIDVVYTIAVN</sequence>
<proteinExistence type="predicted"/>
<keyword evidence="3" id="KW-1185">Reference proteome</keyword>